<dbReference type="EMBL" id="JAQQLI010000003">
    <property type="protein sequence ID" value="MDC7784817.1"/>
    <property type="molecule type" value="Genomic_DNA"/>
</dbReference>
<comment type="caution">
    <text evidence="1">The sequence shown here is derived from an EMBL/GenBank/DDBJ whole genome shotgun (WGS) entry which is preliminary data.</text>
</comment>
<reference evidence="1" key="1">
    <citation type="journal article" date="2023" name="Microbiol Resour">
        <title>Genome Sequences of Rhodoplanes serenus and Two Thermotolerant Strains, Rhodoplanes tepidamans and 'Rhodoplanes cryptolactis,' Further Refine the Genus.</title>
        <authorList>
            <person name="Rayyan A.A."/>
            <person name="Kyndt J.A."/>
        </authorList>
    </citation>
    <scope>NUCLEOTIDE SEQUENCE</scope>
    <source>
        <strain evidence="1">DSM 9987</strain>
    </source>
</reference>
<protein>
    <submittedName>
        <fullName evidence="1">Uncharacterized protein</fullName>
    </submittedName>
</protein>
<gene>
    <name evidence="1" type="ORF">PQJ73_03895</name>
</gene>
<name>A0ABT5J5B2_RHOTP</name>
<sequence length="156" mass="18067">MSEKTLIEINGVNMEVDLRYAKRVDELRIGDRVKVLIKSAYSAHEVHPGVIVGFEPFKELPTIVVAYIKDNYGTAELKFLHYNAKSDGAEIVAAADEDFHPDRDRIMAHFDRQIAAKLREVETIQEQRRYFELNFRQYWERVAPPAPKHEPEVLEG</sequence>
<reference evidence="1" key="2">
    <citation type="submission" date="2023-02" db="EMBL/GenBank/DDBJ databases">
        <authorList>
            <person name="Rayyan A."/>
            <person name="Meyer T."/>
            <person name="Kyndt J.A."/>
        </authorList>
    </citation>
    <scope>NUCLEOTIDE SEQUENCE</scope>
    <source>
        <strain evidence="1">DSM 9987</strain>
    </source>
</reference>
<keyword evidence="2" id="KW-1185">Reference proteome</keyword>
<organism evidence="1 2">
    <name type="scientific">Rhodoplanes tepidamans</name>
    <name type="common">Rhodoplanes cryptolactis</name>
    <dbReference type="NCBI Taxonomy" id="200616"/>
    <lineage>
        <taxon>Bacteria</taxon>
        <taxon>Pseudomonadati</taxon>
        <taxon>Pseudomonadota</taxon>
        <taxon>Alphaproteobacteria</taxon>
        <taxon>Hyphomicrobiales</taxon>
        <taxon>Nitrobacteraceae</taxon>
        <taxon>Rhodoplanes</taxon>
    </lineage>
</organism>
<evidence type="ECO:0000313" key="1">
    <source>
        <dbReference type="EMBL" id="MDC7784817.1"/>
    </source>
</evidence>
<accession>A0ABT5J5B2</accession>
<dbReference type="Proteomes" id="UP001165652">
    <property type="component" value="Unassembled WGS sequence"/>
</dbReference>
<dbReference type="RefSeq" id="WP_272775663.1">
    <property type="nucleotide sequence ID" value="NZ_JAQQLI010000003.1"/>
</dbReference>
<evidence type="ECO:0000313" key="2">
    <source>
        <dbReference type="Proteomes" id="UP001165652"/>
    </source>
</evidence>
<proteinExistence type="predicted"/>